<dbReference type="EMBL" id="JAAEDK010000023">
    <property type="protein sequence ID" value="MBR0659980.1"/>
    <property type="molecule type" value="Genomic_DNA"/>
</dbReference>
<dbReference type="InterPro" id="IPR038619">
    <property type="entry name" value="MraZ_sf"/>
</dbReference>
<name>A0A9X9WI20_9PROT</name>
<dbReference type="GO" id="GO:0000976">
    <property type="term" value="F:transcription cis-regulatory region binding"/>
    <property type="evidence" value="ECO:0007669"/>
    <property type="project" value="TreeGrafter"/>
</dbReference>
<dbReference type="Proteomes" id="UP000746741">
    <property type="component" value="Unassembled WGS sequence"/>
</dbReference>
<evidence type="ECO:0000256" key="2">
    <source>
        <dbReference type="ARBA" id="ARBA00022490"/>
    </source>
</evidence>
<reference evidence="10 11" key="2">
    <citation type="submission" date="2020-02" db="EMBL/GenBank/DDBJ databases">
        <authorList>
            <person name="Sun Q."/>
            <person name="Inoue M."/>
        </authorList>
    </citation>
    <scope>NUCLEOTIDE SEQUENCE [LARGE SCALE GENOMIC DNA]</scope>
    <source>
        <strain evidence="10 11">KCTC 22478</strain>
    </source>
</reference>
<dbReference type="InterPro" id="IPR035644">
    <property type="entry name" value="MraZ_C"/>
</dbReference>
<evidence type="ECO:0000313" key="9">
    <source>
        <dbReference type="EMBL" id="MBR0659980.1"/>
    </source>
</evidence>
<dbReference type="RefSeq" id="WP_168040087.1">
    <property type="nucleotide sequence ID" value="NZ_JAAEDK010000023.1"/>
</dbReference>
<gene>
    <name evidence="7" type="primary">mraZ</name>
    <name evidence="10" type="ORF">GWK15_06190</name>
    <name evidence="9" type="ORF">GXW75_12040</name>
</gene>
<reference evidence="9" key="3">
    <citation type="journal article" date="2021" name="Syst. Appl. Microbiol.">
        <title>Roseomonas hellenica sp. nov., isolated from roots of wild-growing Alkanna tinctoria.</title>
        <authorList>
            <person name="Rat A."/>
            <person name="Naranjo H.D."/>
            <person name="Lebbe L."/>
            <person name="Cnockaert M."/>
            <person name="Krigas N."/>
            <person name="Grigoriadou K."/>
            <person name="Maloupa E."/>
            <person name="Willems A."/>
        </authorList>
    </citation>
    <scope>NUCLEOTIDE SEQUENCE</scope>
    <source>
        <strain evidence="9">LMG 31161</strain>
    </source>
</reference>
<comment type="caution">
    <text evidence="9">The sequence shown here is derived from an EMBL/GenBank/DDBJ whole genome shotgun (WGS) entry which is preliminary data.</text>
</comment>
<keyword evidence="3" id="KW-0677">Repeat</keyword>
<dbReference type="InterPro" id="IPR003444">
    <property type="entry name" value="MraZ"/>
</dbReference>
<dbReference type="GO" id="GO:0003700">
    <property type="term" value="F:DNA-binding transcription factor activity"/>
    <property type="evidence" value="ECO:0007669"/>
    <property type="project" value="UniProtKB-UniRule"/>
</dbReference>
<dbReference type="HAMAP" id="MF_01008">
    <property type="entry name" value="MraZ"/>
    <property type="match status" value="1"/>
</dbReference>
<comment type="similarity">
    <text evidence="7">Belongs to the MraZ family.</text>
</comment>
<dbReference type="CDD" id="cd16320">
    <property type="entry name" value="MraZ_N"/>
    <property type="match status" value="1"/>
</dbReference>
<dbReference type="GO" id="GO:0051301">
    <property type="term" value="P:cell division"/>
    <property type="evidence" value="ECO:0007669"/>
    <property type="project" value="UniProtKB-KW"/>
</dbReference>
<evidence type="ECO:0000256" key="6">
    <source>
        <dbReference type="ARBA" id="ARBA00023163"/>
    </source>
</evidence>
<dbReference type="InterPro" id="IPR007159">
    <property type="entry name" value="SpoVT-AbrB_dom"/>
</dbReference>
<keyword evidence="9" id="KW-0132">Cell division</keyword>
<dbReference type="Pfam" id="PF02381">
    <property type="entry name" value="MraZ"/>
    <property type="match status" value="2"/>
</dbReference>
<evidence type="ECO:0000256" key="1">
    <source>
        <dbReference type="ARBA" id="ARBA00013860"/>
    </source>
</evidence>
<comment type="subcellular location">
    <subcellularLocation>
        <location evidence="7">Cytoplasm</location>
        <location evidence="7">Nucleoid</location>
    </subcellularLocation>
</comment>
<evidence type="ECO:0000256" key="7">
    <source>
        <dbReference type="HAMAP-Rule" id="MF_01008"/>
    </source>
</evidence>
<keyword evidence="2 7" id="KW-0963">Cytoplasm</keyword>
<feature type="domain" description="SpoVT-AbrB" evidence="8">
    <location>
        <begin position="7"/>
        <end position="54"/>
    </location>
</feature>
<dbReference type="Gene3D" id="3.40.1550.20">
    <property type="entry name" value="Transcriptional regulator MraZ domain"/>
    <property type="match status" value="1"/>
</dbReference>
<dbReference type="GO" id="GO:0005737">
    <property type="term" value="C:cytoplasm"/>
    <property type="evidence" value="ECO:0007669"/>
    <property type="project" value="UniProtKB-UniRule"/>
</dbReference>
<proteinExistence type="inferred from homology"/>
<dbReference type="EMBL" id="JAAVUP010000001">
    <property type="protein sequence ID" value="NKE16523.1"/>
    <property type="molecule type" value="Genomic_DNA"/>
</dbReference>
<evidence type="ECO:0000256" key="5">
    <source>
        <dbReference type="ARBA" id="ARBA00023125"/>
    </source>
</evidence>
<evidence type="ECO:0000313" key="10">
    <source>
        <dbReference type="EMBL" id="NKE16523.1"/>
    </source>
</evidence>
<dbReference type="AlphaFoldDB" id="A0A9X9WI20"/>
<evidence type="ECO:0000256" key="3">
    <source>
        <dbReference type="ARBA" id="ARBA00022737"/>
    </source>
</evidence>
<dbReference type="PANTHER" id="PTHR34701">
    <property type="entry name" value="TRANSCRIPTIONAL REGULATOR MRAZ"/>
    <property type="match status" value="1"/>
</dbReference>
<dbReference type="CDD" id="cd16321">
    <property type="entry name" value="MraZ_C"/>
    <property type="match status" value="1"/>
</dbReference>
<evidence type="ECO:0000313" key="11">
    <source>
        <dbReference type="Proteomes" id="UP000746741"/>
    </source>
</evidence>
<keyword evidence="9" id="KW-0131">Cell cycle</keyword>
<feature type="domain" description="SpoVT-AbrB" evidence="8">
    <location>
        <begin position="83"/>
        <end position="126"/>
    </location>
</feature>
<evidence type="ECO:0000259" key="8">
    <source>
        <dbReference type="PROSITE" id="PS51740"/>
    </source>
</evidence>
<keyword evidence="4 7" id="KW-0805">Transcription regulation</keyword>
<dbReference type="InterPro" id="IPR037914">
    <property type="entry name" value="SpoVT-AbrB_sf"/>
</dbReference>
<protein>
    <recommendedName>
        <fullName evidence="1 7">Transcriptional regulator MraZ</fullName>
    </recommendedName>
</protein>
<dbReference type="PANTHER" id="PTHR34701:SF1">
    <property type="entry name" value="TRANSCRIPTIONAL REGULATOR MRAZ"/>
    <property type="match status" value="1"/>
</dbReference>
<reference evidence="9" key="1">
    <citation type="submission" date="2020-01" db="EMBL/GenBank/DDBJ databases">
        <authorList>
            <person name="Rat A."/>
        </authorList>
    </citation>
    <scope>NUCLEOTIDE SEQUENCE</scope>
    <source>
        <strain evidence="9">LMG 31161</strain>
    </source>
</reference>
<keyword evidence="5 7" id="KW-0238">DNA-binding</keyword>
<evidence type="ECO:0000313" key="12">
    <source>
        <dbReference type="Proteomes" id="UP001138708"/>
    </source>
</evidence>
<dbReference type="PROSITE" id="PS51740">
    <property type="entry name" value="SPOVT_ABRB"/>
    <property type="match status" value="2"/>
</dbReference>
<keyword evidence="11" id="KW-1185">Reference proteome</keyword>
<organism evidence="9 12">
    <name type="scientific">Neoroseomonas oryzicola</name>
    <dbReference type="NCBI Taxonomy" id="535904"/>
    <lineage>
        <taxon>Bacteria</taxon>
        <taxon>Pseudomonadati</taxon>
        <taxon>Pseudomonadota</taxon>
        <taxon>Alphaproteobacteria</taxon>
        <taxon>Acetobacterales</taxon>
        <taxon>Acetobacteraceae</taxon>
        <taxon>Neoroseomonas</taxon>
    </lineage>
</organism>
<evidence type="ECO:0000256" key="4">
    <source>
        <dbReference type="ARBA" id="ARBA00023015"/>
    </source>
</evidence>
<sequence>MTQFLGTHKGKLDKKGRISVPAQFRAVLEALGTADIVLFPSFRHPCIEAWPAPAFAALSAGHTRLDVFSDASDNLAAALFATAHPARPDGEGRLVLPEDLVAEAGLSEAVSFIGANQCFQIWDTERALAHIRDARARARDFRLTLPSPARGDGEAR</sequence>
<dbReference type="InterPro" id="IPR020603">
    <property type="entry name" value="MraZ_dom"/>
</dbReference>
<comment type="subunit">
    <text evidence="7">Forms oligomers.</text>
</comment>
<dbReference type="Proteomes" id="UP001138708">
    <property type="component" value="Unassembled WGS sequence"/>
</dbReference>
<dbReference type="InterPro" id="IPR035642">
    <property type="entry name" value="MraZ_N"/>
</dbReference>
<keyword evidence="6 7" id="KW-0804">Transcription</keyword>
<dbReference type="SUPFAM" id="SSF89447">
    <property type="entry name" value="AbrB/MazE/MraZ-like"/>
    <property type="match status" value="1"/>
</dbReference>
<dbReference type="GO" id="GO:2000143">
    <property type="term" value="P:negative regulation of DNA-templated transcription initiation"/>
    <property type="evidence" value="ECO:0007669"/>
    <property type="project" value="TreeGrafter"/>
</dbReference>
<dbReference type="GO" id="GO:0009295">
    <property type="term" value="C:nucleoid"/>
    <property type="evidence" value="ECO:0007669"/>
    <property type="project" value="UniProtKB-SubCell"/>
</dbReference>
<accession>A0A9X9WI20</accession>